<proteinExistence type="predicted"/>
<reference evidence="1 2" key="1">
    <citation type="submission" date="2019-05" db="EMBL/GenBank/DDBJ databases">
        <title>Another draft genome of Portunus trituberculatus and its Hox gene families provides insights of decapod evolution.</title>
        <authorList>
            <person name="Jeong J.-H."/>
            <person name="Song I."/>
            <person name="Kim S."/>
            <person name="Choi T."/>
            <person name="Kim D."/>
            <person name="Ryu S."/>
            <person name="Kim W."/>
        </authorList>
    </citation>
    <scope>NUCLEOTIDE SEQUENCE [LARGE SCALE GENOMIC DNA]</scope>
    <source>
        <tissue evidence="1">Muscle</tissue>
    </source>
</reference>
<dbReference type="AlphaFoldDB" id="A0A5B7J0Q5"/>
<keyword evidence="2" id="KW-1185">Reference proteome</keyword>
<organism evidence="1 2">
    <name type="scientific">Portunus trituberculatus</name>
    <name type="common">Swimming crab</name>
    <name type="synonym">Neptunus trituberculatus</name>
    <dbReference type="NCBI Taxonomy" id="210409"/>
    <lineage>
        <taxon>Eukaryota</taxon>
        <taxon>Metazoa</taxon>
        <taxon>Ecdysozoa</taxon>
        <taxon>Arthropoda</taxon>
        <taxon>Crustacea</taxon>
        <taxon>Multicrustacea</taxon>
        <taxon>Malacostraca</taxon>
        <taxon>Eumalacostraca</taxon>
        <taxon>Eucarida</taxon>
        <taxon>Decapoda</taxon>
        <taxon>Pleocyemata</taxon>
        <taxon>Brachyura</taxon>
        <taxon>Eubrachyura</taxon>
        <taxon>Portunoidea</taxon>
        <taxon>Portunidae</taxon>
        <taxon>Portuninae</taxon>
        <taxon>Portunus</taxon>
    </lineage>
</organism>
<protein>
    <submittedName>
        <fullName evidence="1">Uncharacterized protein</fullName>
    </submittedName>
</protein>
<sequence length="27" mass="3136">MSGTVSVSIESFKRRLDKYMDGDGRWN</sequence>
<gene>
    <name evidence="1" type="ORF">E2C01_083053</name>
</gene>
<name>A0A5B7J0Q5_PORTR</name>
<accession>A0A5B7J0Q5</accession>
<comment type="caution">
    <text evidence="1">The sequence shown here is derived from an EMBL/GenBank/DDBJ whole genome shotgun (WGS) entry which is preliminary data.</text>
</comment>
<dbReference type="EMBL" id="VSRR010076836">
    <property type="protein sequence ID" value="MPC88159.1"/>
    <property type="molecule type" value="Genomic_DNA"/>
</dbReference>
<dbReference type="Proteomes" id="UP000324222">
    <property type="component" value="Unassembled WGS sequence"/>
</dbReference>
<evidence type="ECO:0000313" key="2">
    <source>
        <dbReference type="Proteomes" id="UP000324222"/>
    </source>
</evidence>
<evidence type="ECO:0000313" key="1">
    <source>
        <dbReference type="EMBL" id="MPC88159.1"/>
    </source>
</evidence>